<keyword evidence="3" id="KW-0378">Hydrolase</keyword>
<dbReference type="SUPFAM" id="SSF53474">
    <property type="entry name" value="alpha/beta-Hydrolases"/>
    <property type="match status" value="1"/>
</dbReference>
<dbReference type="AlphaFoldDB" id="A0A4R0JYA5"/>
<dbReference type="GO" id="GO:0016787">
    <property type="term" value="F:hydrolase activity"/>
    <property type="evidence" value="ECO:0007669"/>
    <property type="project" value="UniProtKB-KW"/>
</dbReference>
<dbReference type="OrthoDB" id="9800988at2"/>
<dbReference type="PANTHER" id="PTHR43433:SF10">
    <property type="entry name" value="AB HYDROLASE-1 DOMAIN-CONTAINING PROTEIN"/>
    <property type="match status" value="1"/>
</dbReference>
<accession>A0A4R0JYA5</accession>
<dbReference type="InterPro" id="IPR000073">
    <property type="entry name" value="AB_hydrolase_1"/>
</dbReference>
<evidence type="ECO:0000259" key="2">
    <source>
        <dbReference type="Pfam" id="PF00561"/>
    </source>
</evidence>
<dbReference type="Gene3D" id="3.40.50.1820">
    <property type="entry name" value="alpha/beta hydrolase"/>
    <property type="match status" value="1"/>
</dbReference>
<feature type="domain" description="AB hydrolase-1" evidence="2">
    <location>
        <begin position="90"/>
        <end position="337"/>
    </location>
</feature>
<sequence>MSVAPSRGGANPRSTTKPRGTRPGALSDSQVSARRDKLRRRRHYRALEHVSNRSRRRRVRIYGWRVDATLILPDGRKVSVWEGGSPGGVPIVFHHGTPSGRLQAALGADAAVRQNVRIVSFNRPGYGESTDTAPGLASVGADTMLVADALGISEFAVLGASGGGPYALATGLADPGRVRAVGVAGGVGPWRLITPPDPDDPDLPILALVDAGDVPGALAGFRAQARVAFERMLALPDEAMVDEFFRDAPTEDLSWLDQGARRLWAADARDALHTYDGYARDNVSWGGPWDIDPARIEVPTWLWYGELDRMVPPEHGRWHAERIPNSTLTIIPAAGHGGTIFAQWDDMLGVLRAAVR</sequence>
<evidence type="ECO:0000256" key="1">
    <source>
        <dbReference type="SAM" id="MobiDB-lite"/>
    </source>
</evidence>
<evidence type="ECO:0000313" key="4">
    <source>
        <dbReference type="Proteomes" id="UP000291144"/>
    </source>
</evidence>
<organism evidence="3 4">
    <name type="scientific">Kribbella pittospori</name>
    <dbReference type="NCBI Taxonomy" id="722689"/>
    <lineage>
        <taxon>Bacteria</taxon>
        <taxon>Bacillati</taxon>
        <taxon>Actinomycetota</taxon>
        <taxon>Actinomycetes</taxon>
        <taxon>Propionibacteriales</taxon>
        <taxon>Kribbellaceae</taxon>
        <taxon>Kribbella</taxon>
    </lineage>
</organism>
<keyword evidence="4" id="KW-1185">Reference proteome</keyword>
<protein>
    <submittedName>
        <fullName evidence="3">Alpha/beta hydrolase</fullName>
    </submittedName>
</protein>
<evidence type="ECO:0000313" key="3">
    <source>
        <dbReference type="EMBL" id="TCC47355.1"/>
    </source>
</evidence>
<name>A0A4R0JYA5_9ACTN</name>
<comment type="caution">
    <text evidence="3">The sequence shown here is derived from an EMBL/GenBank/DDBJ whole genome shotgun (WGS) entry which is preliminary data.</text>
</comment>
<dbReference type="Proteomes" id="UP000291144">
    <property type="component" value="Unassembled WGS sequence"/>
</dbReference>
<feature type="region of interest" description="Disordered" evidence="1">
    <location>
        <begin position="1"/>
        <end position="40"/>
    </location>
</feature>
<dbReference type="EMBL" id="SJKB01000030">
    <property type="protein sequence ID" value="TCC47355.1"/>
    <property type="molecule type" value="Genomic_DNA"/>
</dbReference>
<dbReference type="Pfam" id="PF00561">
    <property type="entry name" value="Abhydrolase_1"/>
    <property type="match status" value="1"/>
</dbReference>
<proteinExistence type="predicted"/>
<reference evidence="3 4" key="1">
    <citation type="submission" date="2019-02" db="EMBL/GenBank/DDBJ databases">
        <title>Kribbella capetownensis sp. nov. and Kribbella speibonae sp. nov., isolated from soil.</title>
        <authorList>
            <person name="Curtis S.M."/>
            <person name="Norton I."/>
            <person name="Everest G.J."/>
            <person name="Meyers P.R."/>
        </authorList>
    </citation>
    <scope>NUCLEOTIDE SEQUENCE [LARGE SCALE GENOMIC DNA]</scope>
    <source>
        <strain evidence="3 4">NRRL B-24813</strain>
    </source>
</reference>
<dbReference type="InterPro" id="IPR029058">
    <property type="entry name" value="AB_hydrolase_fold"/>
</dbReference>
<dbReference type="InterPro" id="IPR050471">
    <property type="entry name" value="AB_hydrolase"/>
</dbReference>
<gene>
    <name evidence="3" type="ORF">E0H73_43225</name>
</gene>
<dbReference type="PANTHER" id="PTHR43433">
    <property type="entry name" value="HYDROLASE, ALPHA/BETA FOLD FAMILY PROTEIN"/>
    <property type="match status" value="1"/>
</dbReference>